<dbReference type="RefSeq" id="WP_307354685.1">
    <property type="nucleotide sequence ID" value="NZ_BAAACJ010000024.1"/>
</dbReference>
<dbReference type="PANTHER" id="PTHR46401">
    <property type="entry name" value="GLYCOSYLTRANSFERASE WBBK-RELATED"/>
    <property type="match status" value="1"/>
</dbReference>
<comment type="caution">
    <text evidence="3">The sequence shown here is derived from an EMBL/GenBank/DDBJ whole genome shotgun (WGS) entry which is preliminary data.</text>
</comment>
<dbReference type="Gene3D" id="3.40.50.2000">
    <property type="entry name" value="Glycogen Phosphorylase B"/>
    <property type="match status" value="2"/>
</dbReference>
<evidence type="ECO:0000259" key="2">
    <source>
        <dbReference type="Pfam" id="PF00534"/>
    </source>
</evidence>
<dbReference type="SUPFAM" id="SSF53756">
    <property type="entry name" value="UDP-Glycosyltransferase/glycogen phosphorylase"/>
    <property type="match status" value="1"/>
</dbReference>
<keyword evidence="4" id="KW-1185">Reference proteome</keyword>
<name>A0ABU0JQ38_HATLI</name>
<organism evidence="3 4">
    <name type="scientific">Hathewaya limosa</name>
    <name type="common">Clostridium limosum</name>
    <dbReference type="NCBI Taxonomy" id="1536"/>
    <lineage>
        <taxon>Bacteria</taxon>
        <taxon>Bacillati</taxon>
        <taxon>Bacillota</taxon>
        <taxon>Clostridia</taxon>
        <taxon>Eubacteriales</taxon>
        <taxon>Clostridiaceae</taxon>
        <taxon>Hathewaya</taxon>
    </lineage>
</organism>
<proteinExistence type="predicted"/>
<evidence type="ECO:0000256" key="1">
    <source>
        <dbReference type="ARBA" id="ARBA00022679"/>
    </source>
</evidence>
<keyword evidence="1" id="KW-0808">Transferase</keyword>
<dbReference type="Pfam" id="PF00534">
    <property type="entry name" value="Glycos_transf_1"/>
    <property type="match status" value="1"/>
</dbReference>
<accession>A0ABU0JQ38</accession>
<feature type="domain" description="Glycosyl transferase family 1" evidence="2">
    <location>
        <begin position="185"/>
        <end position="349"/>
    </location>
</feature>
<gene>
    <name evidence="3" type="ORF">QOZ93_000062</name>
</gene>
<dbReference type="InterPro" id="IPR001296">
    <property type="entry name" value="Glyco_trans_1"/>
</dbReference>
<dbReference type="EMBL" id="JAUSWN010000001">
    <property type="protein sequence ID" value="MDQ0478361.1"/>
    <property type="molecule type" value="Genomic_DNA"/>
</dbReference>
<evidence type="ECO:0000313" key="4">
    <source>
        <dbReference type="Proteomes" id="UP001224418"/>
    </source>
</evidence>
<dbReference type="PANTHER" id="PTHR46401:SF2">
    <property type="entry name" value="GLYCOSYLTRANSFERASE WBBK-RELATED"/>
    <property type="match status" value="1"/>
</dbReference>
<sequence>MKVAIDCRGINWYHGTGIGTYTNNLLKNLLKFKTNNNYYLYWSGSGYKKYIKENCHCIMTSSKHHRFFQQYFFPSNFKNEKIDIYHIPQNGIGLSDEIDCTKFVTIHDLIPYIMPETVGRGYLNKFLKEMPLIIQNSGGILTVSEYSKQDILRFFPIEKDRIFVTPLAANEIFKPLDKKDCFDFISKKYNIKNKFALYLGGFSDRKNVHSLIEAFSKAYKNLKEEFSLVILGSYRDSSQKLIKLVKNLNMEKHIIFAGFIPEEELPIFYNASTAFIYPSLYEGFGLPPLEAMSCGTPVISSNITSIPEVVGDSGLLINPYSLNELQNSIETLLNDEELQKNLSKKSKKRAKEFSWTRTSKLTLDAYEKIYSKK</sequence>
<evidence type="ECO:0000313" key="3">
    <source>
        <dbReference type="EMBL" id="MDQ0478361.1"/>
    </source>
</evidence>
<dbReference type="CDD" id="cd03809">
    <property type="entry name" value="GT4_MtfB-like"/>
    <property type="match status" value="1"/>
</dbReference>
<dbReference type="Proteomes" id="UP001224418">
    <property type="component" value="Unassembled WGS sequence"/>
</dbReference>
<reference evidence="3 4" key="1">
    <citation type="submission" date="2023-07" db="EMBL/GenBank/DDBJ databases">
        <title>Genomic Encyclopedia of Type Strains, Phase IV (KMG-IV): sequencing the most valuable type-strain genomes for metagenomic binning, comparative biology and taxonomic classification.</title>
        <authorList>
            <person name="Goeker M."/>
        </authorList>
    </citation>
    <scope>NUCLEOTIDE SEQUENCE [LARGE SCALE GENOMIC DNA]</scope>
    <source>
        <strain evidence="3 4">DSM 1400</strain>
    </source>
</reference>
<protein>
    <submittedName>
        <fullName evidence="3">Glycosyltransferase involved in cell wall biosynthesis</fullName>
    </submittedName>
</protein>